<proteinExistence type="predicted"/>
<feature type="chain" id="PRO_5040483501" evidence="1">
    <location>
        <begin position="25"/>
        <end position="158"/>
    </location>
</feature>
<dbReference type="Proteomes" id="UP001151699">
    <property type="component" value="Chromosome X"/>
</dbReference>
<evidence type="ECO:0000313" key="4">
    <source>
        <dbReference type="Proteomes" id="UP001151699"/>
    </source>
</evidence>
<keyword evidence="1" id="KW-0732">Signal</keyword>
<name>A0A9Q0MSR9_9DIPT</name>
<dbReference type="EMBL" id="WJQU01000003">
    <property type="protein sequence ID" value="KAJ6637034.1"/>
    <property type="molecule type" value="Genomic_DNA"/>
</dbReference>
<reference evidence="3" key="1">
    <citation type="submission" date="2022-07" db="EMBL/GenBank/DDBJ databases">
        <authorList>
            <person name="Trinca V."/>
            <person name="Uliana J.V.C."/>
            <person name="Torres T.T."/>
            <person name="Ward R.J."/>
            <person name="Monesi N."/>
        </authorList>
    </citation>
    <scope>NUCLEOTIDE SEQUENCE</scope>
    <source>
        <strain evidence="3">HSMRA1968</strain>
        <tissue evidence="3">Whole embryos</tissue>
    </source>
</reference>
<accession>A0A9Q0MSR9</accession>
<evidence type="ECO:0000313" key="3">
    <source>
        <dbReference type="EMBL" id="KAJ6637034.1"/>
    </source>
</evidence>
<dbReference type="AlphaFoldDB" id="A0A9Q0MSR9"/>
<dbReference type="Pfam" id="PF02221">
    <property type="entry name" value="E1_DerP2_DerF2"/>
    <property type="match status" value="1"/>
</dbReference>
<evidence type="ECO:0000259" key="2">
    <source>
        <dbReference type="SMART" id="SM00737"/>
    </source>
</evidence>
<protein>
    <submittedName>
        <fullName evidence="3">NPC intracellular cholesterol transporter 2</fullName>
    </submittedName>
</protein>
<keyword evidence="4" id="KW-1185">Reference proteome</keyword>
<dbReference type="InterPro" id="IPR003172">
    <property type="entry name" value="ML_dom"/>
</dbReference>
<dbReference type="InterPro" id="IPR014756">
    <property type="entry name" value="Ig_E-set"/>
</dbReference>
<dbReference type="Gene3D" id="2.60.40.770">
    <property type="match status" value="1"/>
</dbReference>
<organism evidence="3 4">
    <name type="scientific">Pseudolycoriella hygida</name>
    <dbReference type="NCBI Taxonomy" id="35572"/>
    <lineage>
        <taxon>Eukaryota</taxon>
        <taxon>Metazoa</taxon>
        <taxon>Ecdysozoa</taxon>
        <taxon>Arthropoda</taxon>
        <taxon>Hexapoda</taxon>
        <taxon>Insecta</taxon>
        <taxon>Pterygota</taxon>
        <taxon>Neoptera</taxon>
        <taxon>Endopterygota</taxon>
        <taxon>Diptera</taxon>
        <taxon>Nematocera</taxon>
        <taxon>Sciaroidea</taxon>
        <taxon>Sciaridae</taxon>
        <taxon>Pseudolycoriella</taxon>
    </lineage>
</organism>
<dbReference type="SUPFAM" id="SSF81296">
    <property type="entry name" value="E set domains"/>
    <property type="match status" value="1"/>
</dbReference>
<feature type="signal peptide" evidence="1">
    <location>
        <begin position="1"/>
        <end position="24"/>
    </location>
</feature>
<dbReference type="SMART" id="SM00737">
    <property type="entry name" value="ML"/>
    <property type="match status" value="1"/>
</dbReference>
<sequence length="158" mass="17572">MELKFVLILKLMFVSLLYLQSTTGKPKGIRSLDFEDCGSSYDLISVRISTCETTPCQVPMGSIVQLTADFLTDDHDINSTLTHQANWILYSIVTPATISPEACDGDFCPFKSYEGLGFSADLMVNETLPAIKGSLYWRVKNPYNVLVMCFKVPISIVL</sequence>
<evidence type="ECO:0000256" key="1">
    <source>
        <dbReference type="SAM" id="SignalP"/>
    </source>
</evidence>
<gene>
    <name evidence="3" type="primary">Npc2</name>
    <name evidence="3" type="ORF">Bhyg_09760</name>
</gene>
<feature type="domain" description="MD-2-related lipid-recognition" evidence="2">
    <location>
        <begin position="34"/>
        <end position="154"/>
    </location>
</feature>
<comment type="caution">
    <text evidence="3">The sequence shown here is derived from an EMBL/GenBank/DDBJ whole genome shotgun (WGS) entry which is preliminary data.</text>
</comment>
<dbReference type="OrthoDB" id="6489092at2759"/>